<accession>A0A382TEV9</accession>
<reference evidence="1" key="1">
    <citation type="submission" date="2018-05" db="EMBL/GenBank/DDBJ databases">
        <authorList>
            <person name="Lanie J.A."/>
            <person name="Ng W.-L."/>
            <person name="Kazmierczak K.M."/>
            <person name="Andrzejewski T.M."/>
            <person name="Davidsen T.M."/>
            <person name="Wayne K.J."/>
            <person name="Tettelin H."/>
            <person name="Glass J.I."/>
            <person name="Rusch D."/>
            <person name="Podicherti R."/>
            <person name="Tsui H.-C.T."/>
            <person name="Winkler M.E."/>
        </authorList>
    </citation>
    <scope>NUCLEOTIDE SEQUENCE</scope>
</reference>
<evidence type="ECO:0008006" key="2">
    <source>
        <dbReference type="Google" id="ProtNLM"/>
    </source>
</evidence>
<dbReference type="AlphaFoldDB" id="A0A382TEV9"/>
<name>A0A382TEV9_9ZZZZ</name>
<evidence type="ECO:0000313" key="1">
    <source>
        <dbReference type="EMBL" id="SVD20017.1"/>
    </source>
</evidence>
<sequence length="25" mass="2977">VKIKEVLDQYNKGQMLIVVDDEDRE</sequence>
<dbReference type="EMBL" id="UINC01135706">
    <property type="protein sequence ID" value="SVD20017.1"/>
    <property type="molecule type" value="Genomic_DNA"/>
</dbReference>
<feature type="non-terminal residue" evidence="1">
    <location>
        <position position="25"/>
    </location>
</feature>
<gene>
    <name evidence="1" type="ORF">METZ01_LOCUS372871</name>
</gene>
<feature type="non-terminal residue" evidence="1">
    <location>
        <position position="1"/>
    </location>
</feature>
<proteinExistence type="predicted"/>
<organism evidence="1">
    <name type="scientific">marine metagenome</name>
    <dbReference type="NCBI Taxonomy" id="408172"/>
    <lineage>
        <taxon>unclassified sequences</taxon>
        <taxon>metagenomes</taxon>
        <taxon>ecological metagenomes</taxon>
    </lineage>
</organism>
<protein>
    <recommendedName>
        <fullName evidence="2">3,4-dihydroxy-2-butanone-4-phosphate synthase</fullName>
    </recommendedName>
</protein>